<dbReference type="AlphaFoldDB" id="D4H4D0"/>
<dbReference type="EMBL" id="CP001968">
    <property type="protein sequence ID" value="ADD69259.1"/>
    <property type="molecule type" value="Genomic_DNA"/>
</dbReference>
<accession>D4H4D0</accession>
<dbReference type="Proteomes" id="UP000002012">
    <property type="component" value="Chromosome"/>
</dbReference>
<keyword evidence="1" id="KW-0812">Transmembrane</keyword>
<keyword evidence="1" id="KW-0472">Membrane</keyword>
<proteinExistence type="predicted"/>
<dbReference type="PaxDb" id="522772-Dacet_2499"/>
<evidence type="ECO:0008006" key="4">
    <source>
        <dbReference type="Google" id="ProtNLM"/>
    </source>
</evidence>
<dbReference type="STRING" id="522772.Dacet_2499"/>
<feature type="transmembrane region" description="Helical" evidence="1">
    <location>
        <begin position="78"/>
        <end position="98"/>
    </location>
</feature>
<reference evidence="2 3" key="1">
    <citation type="journal article" date="2010" name="Stand. Genomic Sci.">
        <title>Complete genome sequence of Denitrovibrio acetiphilus type strain (N2460).</title>
        <authorList>
            <person name="Kiss H."/>
            <person name="Lang E."/>
            <person name="Lapidus A."/>
            <person name="Copeland A."/>
            <person name="Nolan M."/>
            <person name="Glavina Del Rio T."/>
            <person name="Chen F."/>
            <person name="Lucas S."/>
            <person name="Tice H."/>
            <person name="Cheng J.F."/>
            <person name="Han C."/>
            <person name="Goodwin L."/>
            <person name="Pitluck S."/>
            <person name="Liolios K."/>
            <person name="Pati A."/>
            <person name="Ivanova N."/>
            <person name="Mavromatis K."/>
            <person name="Chen A."/>
            <person name="Palaniappan K."/>
            <person name="Land M."/>
            <person name="Hauser L."/>
            <person name="Chang Y.J."/>
            <person name="Jeffries C.D."/>
            <person name="Detter J.C."/>
            <person name="Brettin T."/>
            <person name="Spring S."/>
            <person name="Rohde M."/>
            <person name="Goker M."/>
            <person name="Woyke T."/>
            <person name="Bristow J."/>
            <person name="Eisen J.A."/>
            <person name="Markowitz V."/>
            <person name="Hugenholtz P."/>
            <person name="Kyrpides N.C."/>
            <person name="Klenk H.P."/>
        </authorList>
    </citation>
    <scope>NUCLEOTIDE SEQUENCE [LARGE SCALE GENOMIC DNA]</scope>
    <source>
        <strain evidence="3">DSM 12809 / NBRC 114555 / N2460</strain>
    </source>
</reference>
<dbReference type="InParanoid" id="D4H4D0"/>
<evidence type="ECO:0000313" key="3">
    <source>
        <dbReference type="Proteomes" id="UP000002012"/>
    </source>
</evidence>
<dbReference type="InterPro" id="IPR007403">
    <property type="entry name" value="DUF456"/>
</dbReference>
<protein>
    <recommendedName>
        <fullName evidence="4">DUF456 domain-containing protein</fullName>
    </recommendedName>
</protein>
<keyword evidence="3" id="KW-1185">Reference proteome</keyword>
<keyword evidence="1" id="KW-1133">Transmembrane helix</keyword>
<sequence>METIKVILIGLQSVAVLTNIVGIPGGIIAAIIPVIMVLSGFIGIKLFISVIIIIAAGEVAEFYASFVVGRRYGISSKGFWVSVVAAVILGILMAPLFMGLGAVVGTFLGAYLGTLFYELAAGASLVRAREKAKGILFGRFVGTFTKIGAGFFAIYLEIGYLF</sequence>
<dbReference type="Pfam" id="PF04306">
    <property type="entry name" value="DUF456"/>
    <property type="match status" value="1"/>
</dbReference>
<evidence type="ECO:0000256" key="1">
    <source>
        <dbReference type="SAM" id="Phobius"/>
    </source>
</evidence>
<dbReference type="HOGENOM" id="CLU_1632692_0_0_0"/>
<dbReference type="KEGG" id="dap:Dacet_2499"/>
<gene>
    <name evidence="2" type="ordered locus">Dacet_2499</name>
</gene>
<feature type="transmembrane region" description="Helical" evidence="1">
    <location>
        <begin position="7"/>
        <end position="36"/>
    </location>
</feature>
<organism evidence="2 3">
    <name type="scientific">Denitrovibrio acetiphilus (strain DSM 12809 / NBRC 114555 / N2460)</name>
    <dbReference type="NCBI Taxonomy" id="522772"/>
    <lineage>
        <taxon>Bacteria</taxon>
        <taxon>Pseudomonadati</taxon>
        <taxon>Deferribacterota</taxon>
        <taxon>Deferribacteres</taxon>
        <taxon>Deferribacterales</taxon>
        <taxon>Geovibrionaceae</taxon>
        <taxon>Denitrovibrio</taxon>
    </lineage>
</organism>
<feature type="transmembrane region" description="Helical" evidence="1">
    <location>
        <begin position="42"/>
        <end position="66"/>
    </location>
</feature>
<name>D4H4D0_DENA2</name>
<evidence type="ECO:0000313" key="2">
    <source>
        <dbReference type="EMBL" id="ADD69259.1"/>
    </source>
</evidence>
<dbReference type="RefSeq" id="WP_013011760.1">
    <property type="nucleotide sequence ID" value="NC_013943.1"/>
</dbReference>
<dbReference type="eggNOG" id="COG2839">
    <property type="taxonomic scope" value="Bacteria"/>
</dbReference>
<feature type="transmembrane region" description="Helical" evidence="1">
    <location>
        <begin position="104"/>
        <end position="125"/>
    </location>
</feature>
<feature type="transmembrane region" description="Helical" evidence="1">
    <location>
        <begin position="137"/>
        <end position="156"/>
    </location>
</feature>